<evidence type="ECO:0000256" key="1">
    <source>
        <dbReference type="SAM" id="MobiDB-lite"/>
    </source>
</evidence>
<keyword evidence="4" id="KW-1185">Reference proteome</keyword>
<evidence type="ECO:0000313" key="4">
    <source>
        <dbReference type="Proteomes" id="UP000618051"/>
    </source>
</evidence>
<reference evidence="2" key="1">
    <citation type="submission" date="2020-10" db="EMBL/GenBank/DDBJ databases">
        <title>Feather gene expression reveals the developmental basis of iridescence in African starlings.</title>
        <authorList>
            <person name="Rubenstein D.R."/>
        </authorList>
    </citation>
    <scope>NUCLEOTIDE SEQUENCE</scope>
    <source>
        <strain evidence="2">SS15</strain>
        <tissue evidence="2">Liver</tissue>
    </source>
</reference>
<dbReference type="SUPFAM" id="SSF50044">
    <property type="entry name" value="SH3-domain"/>
    <property type="match status" value="1"/>
</dbReference>
<evidence type="ECO:0000313" key="3">
    <source>
        <dbReference type="EMBL" id="KAI1232011.1"/>
    </source>
</evidence>
<feature type="region of interest" description="Disordered" evidence="1">
    <location>
        <begin position="158"/>
        <end position="197"/>
    </location>
</feature>
<organism evidence="2">
    <name type="scientific">Lamprotornis superbus</name>
    <dbReference type="NCBI Taxonomy" id="245042"/>
    <lineage>
        <taxon>Eukaryota</taxon>
        <taxon>Metazoa</taxon>
        <taxon>Chordata</taxon>
        <taxon>Craniata</taxon>
        <taxon>Vertebrata</taxon>
        <taxon>Euteleostomi</taxon>
        <taxon>Archelosauria</taxon>
        <taxon>Archosauria</taxon>
        <taxon>Dinosauria</taxon>
        <taxon>Saurischia</taxon>
        <taxon>Theropoda</taxon>
        <taxon>Coelurosauria</taxon>
        <taxon>Aves</taxon>
        <taxon>Neognathae</taxon>
        <taxon>Neoaves</taxon>
        <taxon>Telluraves</taxon>
        <taxon>Australaves</taxon>
        <taxon>Passeriformes</taxon>
        <taxon>Sturnidae</taxon>
        <taxon>Lamprotornis</taxon>
    </lineage>
</organism>
<reference evidence="3 4" key="2">
    <citation type="journal article" date="2021" name="J. Hered.">
        <title>Feather Gene Expression Elucidates the Developmental Basis of Plumage Iridescence in African Starlings.</title>
        <authorList>
            <person name="Rubenstein D.R."/>
            <person name="Corvelo A."/>
            <person name="MacManes M.D."/>
            <person name="Maia R."/>
            <person name="Narzisi G."/>
            <person name="Rousaki A."/>
            <person name="Vandenabeele P."/>
            <person name="Shawkey M.D."/>
            <person name="Solomon J."/>
        </authorList>
    </citation>
    <scope>NUCLEOTIDE SEQUENCE [LARGE SCALE GENOMIC DNA]</scope>
    <source>
        <strain evidence="3">SS15</strain>
    </source>
</reference>
<dbReference type="Gene3D" id="3.10.20.90">
    <property type="entry name" value="Phosphatidylinositol 3-kinase Catalytic Subunit, Chain A, domain 1"/>
    <property type="match status" value="1"/>
</dbReference>
<proteinExistence type="predicted"/>
<dbReference type="InterPro" id="IPR036028">
    <property type="entry name" value="SH3-like_dom_sf"/>
</dbReference>
<name>A0A835NNV3_9PASS</name>
<dbReference type="EMBL" id="JADDUC010000115">
    <property type="protein sequence ID" value="KAG0118316.1"/>
    <property type="molecule type" value="Genomic_DNA"/>
</dbReference>
<protein>
    <submittedName>
        <fullName evidence="2">Uncharacterized protein</fullName>
    </submittedName>
</protein>
<evidence type="ECO:0000313" key="2">
    <source>
        <dbReference type="EMBL" id="KAG0118316.1"/>
    </source>
</evidence>
<dbReference type="AlphaFoldDB" id="A0A835NNV3"/>
<feature type="compositionally biased region" description="Basic and acidic residues" evidence="1">
    <location>
        <begin position="164"/>
        <end position="174"/>
    </location>
</feature>
<sequence length="228" mass="24557">MWALMNPCSYRLLDGTELGTVSGQEDLGKVWQQLTEGRLTLCCQDSDSHSGRPVLYQMLAQHSYLAQGPGDLEFSKGDVLDILSEGVYLPAEVDVAPGVLIELVAIEQQCQDVNGHRAVGVQVLQILREALHQLWGHRGHSATGNERDAQKPSLAQGTAGLYSKGRDSGQDKHKAPGFPSQGPHLCPAPPAEGQDSGVDFTQRLLVGQVEEVEGVVEPSEGLGGKRTW</sequence>
<dbReference type="EMBL" id="JADDUC020000023">
    <property type="protein sequence ID" value="KAI1232011.1"/>
    <property type="molecule type" value="Genomic_DNA"/>
</dbReference>
<accession>A0A835NNV3</accession>
<dbReference type="OrthoDB" id="5983572at2759"/>
<dbReference type="Proteomes" id="UP000618051">
    <property type="component" value="Unassembled WGS sequence"/>
</dbReference>
<reference evidence="3" key="3">
    <citation type="submission" date="2022-01" db="EMBL/GenBank/DDBJ databases">
        <authorList>
            <person name="Rubenstein D.R."/>
        </authorList>
    </citation>
    <scope>NUCLEOTIDE SEQUENCE</scope>
    <source>
        <strain evidence="3">SS15</strain>
        <tissue evidence="3">Liver</tissue>
    </source>
</reference>
<comment type="caution">
    <text evidence="2">The sequence shown here is derived from an EMBL/GenBank/DDBJ whole genome shotgun (WGS) entry which is preliminary data.</text>
</comment>
<gene>
    <name evidence="3" type="ORF">IHE44_0007056</name>
    <name evidence="2" type="ORF">IHE44_001244</name>
</gene>